<proteinExistence type="predicted"/>
<dbReference type="SUPFAM" id="SSF89796">
    <property type="entry name" value="CoA-transferase family III (CaiB/BaiF)"/>
    <property type="match status" value="1"/>
</dbReference>
<dbReference type="PANTHER" id="PTHR48228">
    <property type="entry name" value="SUCCINYL-COA--D-CITRAMALATE COA-TRANSFERASE"/>
    <property type="match status" value="1"/>
</dbReference>
<dbReference type="InterPro" id="IPR050509">
    <property type="entry name" value="CoA-transferase_III"/>
</dbReference>
<dbReference type="Gene3D" id="3.30.1540.10">
    <property type="entry name" value="formyl-coa transferase, domain 3"/>
    <property type="match status" value="1"/>
</dbReference>
<dbReference type="Gene3D" id="3.40.50.10540">
    <property type="entry name" value="Crotonobetainyl-coa:carnitine coa-transferase, domain 1"/>
    <property type="match status" value="1"/>
</dbReference>
<comment type="caution">
    <text evidence="1">The sequence shown here is derived from an EMBL/GenBank/DDBJ whole genome shotgun (WGS) entry which is preliminary data.</text>
</comment>
<dbReference type="RefSeq" id="WP_145642655.1">
    <property type="nucleotide sequence ID" value="NZ_VIWP01000012.1"/>
</dbReference>
<sequence length="319" mass="33609">MQPLRKTRILEWADASVAPSVCRAIALAGRIAADFGASVMHGGEGMAAFYRSAPAYLAIGKSASAGMAVDTDAVLVGQGAENAAAVSPARAVVTVSLKPAGEEPSPASAFTIMASAGVLDVIGDPERAPLRLPGAQLDLSAGLSAYTALAGLLVGGGGKASVSLLDVAIWLNWKNIVMAHVNGTAPSRKGRGAEWQTLRCKDGWVALVYREGDWAAVKKLIGDPAMDAPELEDRGMRRRNAKWIADRAEKAFSTMTRSDIAAFSRANRIPLGPVQLPQELFDEPQYRERGFFAETESGPMPRLPVLWNGAAFQPGGRSA</sequence>
<dbReference type="InterPro" id="IPR003673">
    <property type="entry name" value="CoA-Trfase_fam_III"/>
</dbReference>
<keyword evidence="2" id="KW-1185">Reference proteome</keyword>
<accession>A0A561QAQ0</accession>
<dbReference type="InterPro" id="IPR044855">
    <property type="entry name" value="CoA-Trfase_III_dom3_sf"/>
</dbReference>
<dbReference type="PANTHER" id="PTHR48228:SF5">
    <property type="entry name" value="ALPHA-METHYLACYL-COA RACEMASE"/>
    <property type="match status" value="1"/>
</dbReference>
<dbReference type="GO" id="GO:0016740">
    <property type="term" value="F:transferase activity"/>
    <property type="evidence" value="ECO:0007669"/>
    <property type="project" value="UniProtKB-KW"/>
</dbReference>
<gene>
    <name evidence="1" type="ORF">FHW37_11259</name>
</gene>
<dbReference type="AlphaFoldDB" id="A0A561QAQ0"/>
<organism evidence="1 2">
    <name type="scientific">Neorhizobium alkalisoli</name>
    <dbReference type="NCBI Taxonomy" id="528178"/>
    <lineage>
        <taxon>Bacteria</taxon>
        <taxon>Pseudomonadati</taxon>
        <taxon>Pseudomonadota</taxon>
        <taxon>Alphaproteobacteria</taxon>
        <taxon>Hyphomicrobiales</taxon>
        <taxon>Rhizobiaceae</taxon>
        <taxon>Rhizobium/Agrobacterium group</taxon>
        <taxon>Neorhizobium</taxon>
    </lineage>
</organism>
<protein>
    <submittedName>
        <fullName evidence="1">Crotonobetainyl-CoA:carnitine CoA-transferase CaiB-like acyl-CoA transferase</fullName>
    </submittedName>
</protein>
<name>A0A561QAQ0_9HYPH</name>
<evidence type="ECO:0000313" key="2">
    <source>
        <dbReference type="Proteomes" id="UP000320653"/>
    </source>
</evidence>
<keyword evidence="1" id="KW-0808">Transferase</keyword>
<dbReference type="Pfam" id="PF02515">
    <property type="entry name" value="CoA_transf_3"/>
    <property type="match status" value="1"/>
</dbReference>
<dbReference type="InterPro" id="IPR023606">
    <property type="entry name" value="CoA-Trfase_III_dom_1_sf"/>
</dbReference>
<dbReference type="Proteomes" id="UP000320653">
    <property type="component" value="Unassembled WGS sequence"/>
</dbReference>
<reference evidence="1 2" key="1">
    <citation type="submission" date="2019-06" db="EMBL/GenBank/DDBJ databases">
        <title>Sorghum-associated microbial communities from plants grown in Nebraska, USA.</title>
        <authorList>
            <person name="Schachtman D."/>
        </authorList>
    </citation>
    <scope>NUCLEOTIDE SEQUENCE [LARGE SCALE GENOMIC DNA]</scope>
    <source>
        <strain evidence="1 2">1225</strain>
    </source>
</reference>
<dbReference type="OrthoDB" id="7955822at2"/>
<dbReference type="EMBL" id="VIWP01000012">
    <property type="protein sequence ID" value="TWF47420.1"/>
    <property type="molecule type" value="Genomic_DNA"/>
</dbReference>
<evidence type="ECO:0000313" key="1">
    <source>
        <dbReference type="EMBL" id="TWF47420.1"/>
    </source>
</evidence>